<proteinExistence type="predicted"/>
<protein>
    <submittedName>
        <fullName evidence="3">Cupin</fullName>
    </submittedName>
</protein>
<keyword evidence="1" id="KW-0479">Metal-binding</keyword>
<dbReference type="PANTHER" id="PTHR35848">
    <property type="entry name" value="OXALATE-BINDING PROTEIN"/>
    <property type="match status" value="1"/>
</dbReference>
<dbReference type="PANTHER" id="PTHR35848:SF9">
    <property type="entry name" value="SLL1358 PROTEIN"/>
    <property type="match status" value="1"/>
</dbReference>
<evidence type="ECO:0000313" key="4">
    <source>
        <dbReference type="Proteomes" id="UP000220133"/>
    </source>
</evidence>
<gene>
    <name evidence="3" type="ORF">COR50_08765</name>
</gene>
<reference evidence="3 4" key="1">
    <citation type="submission" date="2017-10" db="EMBL/GenBank/DDBJ databases">
        <title>Paenichitinophaga pekingensis gen. nov., sp. nov., isolated from activated sludge.</title>
        <authorList>
            <person name="Jin D."/>
            <person name="Kong X."/>
            <person name="Deng Y."/>
            <person name="Bai Z."/>
        </authorList>
    </citation>
    <scope>NUCLEOTIDE SEQUENCE [LARGE SCALE GENOMIC DNA]</scope>
    <source>
        <strain evidence="3 4">13</strain>
    </source>
</reference>
<dbReference type="Gene3D" id="2.60.120.10">
    <property type="entry name" value="Jelly Rolls"/>
    <property type="match status" value="1"/>
</dbReference>
<evidence type="ECO:0000259" key="2">
    <source>
        <dbReference type="Pfam" id="PF07883"/>
    </source>
</evidence>
<organism evidence="3 4">
    <name type="scientific">Chitinophaga caeni</name>
    <dbReference type="NCBI Taxonomy" id="2029983"/>
    <lineage>
        <taxon>Bacteria</taxon>
        <taxon>Pseudomonadati</taxon>
        <taxon>Bacteroidota</taxon>
        <taxon>Chitinophagia</taxon>
        <taxon>Chitinophagales</taxon>
        <taxon>Chitinophagaceae</taxon>
        <taxon>Chitinophaga</taxon>
    </lineage>
</organism>
<dbReference type="InterPro" id="IPR014710">
    <property type="entry name" value="RmlC-like_jellyroll"/>
</dbReference>
<dbReference type="Pfam" id="PF07883">
    <property type="entry name" value="Cupin_2"/>
    <property type="match status" value="1"/>
</dbReference>
<dbReference type="InterPro" id="IPR051610">
    <property type="entry name" value="GPI/OXD"/>
</dbReference>
<feature type="domain" description="Cupin type-2" evidence="2">
    <location>
        <begin position="33"/>
        <end position="99"/>
    </location>
</feature>
<keyword evidence="4" id="KW-1185">Reference proteome</keyword>
<dbReference type="Proteomes" id="UP000220133">
    <property type="component" value="Chromosome"/>
</dbReference>
<dbReference type="InterPro" id="IPR013096">
    <property type="entry name" value="Cupin_2"/>
</dbReference>
<dbReference type="InterPro" id="IPR011051">
    <property type="entry name" value="RmlC_Cupin_sf"/>
</dbReference>
<dbReference type="KEGG" id="cbae:COR50_08765"/>
<dbReference type="AlphaFoldDB" id="A0A291QTI4"/>
<accession>A0A291QTI4</accession>
<dbReference type="RefSeq" id="WP_098193638.1">
    <property type="nucleotide sequence ID" value="NZ_CP023777.1"/>
</dbReference>
<dbReference type="SUPFAM" id="SSF51182">
    <property type="entry name" value="RmlC-like cupins"/>
    <property type="match status" value="1"/>
</dbReference>
<dbReference type="OrthoDB" id="9806121at2"/>
<sequence>MKKTLADVPHYFWGDGCEGWRMVESDSLSIIREKMPPGTSEQLHYHQQAQQFFYMLSGEARFEIAGESTVVKAGEGIRIMPGLKHRILNESGVAIEFIVTSAPATRGDRINCETL</sequence>
<name>A0A291QTI4_9BACT</name>
<dbReference type="GO" id="GO:0046872">
    <property type="term" value="F:metal ion binding"/>
    <property type="evidence" value="ECO:0007669"/>
    <property type="project" value="UniProtKB-KW"/>
</dbReference>
<evidence type="ECO:0000313" key="3">
    <source>
        <dbReference type="EMBL" id="ATL47256.1"/>
    </source>
</evidence>
<evidence type="ECO:0000256" key="1">
    <source>
        <dbReference type="ARBA" id="ARBA00022723"/>
    </source>
</evidence>
<dbReference type="EMBL" id="CP023777">
    <property type="protein sequence ID" value="ATL47256.1"/>
    <property type="molecule type" value="Genomic_DNA"/>
</dbReference>